<keyword evidence="5 7" id="KW-1133">Transmembrane helix</keyword>
<feature type="transmembrane region" description="Helical" evidence="7">
    <location>
        <begin position="170"/>
        <end position="194"/>
    </location>
</feature>
<keyword evidence="4 7" id="KW-0812">Transmembrane</keyword>
<dbReference type="AlphaFoldDB" id="G5IZE6"/>
<evidence type="ECO:0000256" key="7">
    <source>
        <dbReference type="RuleBase" id="RU362048"/>
    </source>
</evidence>
<dbReference type="PANTHER" id="PTHR33508">
    <property type="entry name" value="UPF0056 MEMBRANE PROTEIN YHCE"/>
    <property type="match status" value="1"/>
</dbReference>
<evidence type="ECO:0000256" key="6">
    <source>
        <dbReference type="ARBA" id="ARBA00023136"/>
    </source>
</evidence>
<dbReference type="PATRIC" id="fig|423471.3.peg.582"/>
<keyword evidence="6 7" id="KW-0472">Membrane</keyword>
<dbReference type="GO" id="GO:0005886">
    <property type="term" value="C:plasma membrane"/>
    <property type="evidence" value="ECO:0007669"/>
    <property type="project" value="UniProtKB-SubCell"/>
</dbReference>
<gene>
    <name evidence="8" type="ORF">CWATWH0003_0638</name>
</gene>
<dbReference type="EMBL" id="AESD01000107">
    <property type="protein sequence ID" value="EHJ14697.1"/>
    <property type="molecule type" value="Genomic_DNA"/>
</dbReference>
<name>G5IZE6_CROWT</name>
<evidence type="ECO:0000256" key="2">
    <source>
        <dbReference type="ARBA" id="ARBA00009784"/>
    </source>
</evidence>
<comment type="subcellular location">
    <subcellularLocation>
        <location evidence="1 7">Cell membrane</location>
        <topology evidence="1 7">Multi-pass membrane protein</topology>
    </subcellularLocation>
</comment>
<evidence type="ECO:0000313" key="9">
    <source>
        <dbReference type="Proteomes" id="UP000003477"/>
    </source>
</evidence>
<feature type="transmembrane region" description="Helical" evidence="7">
    <location>
        <begin position="244"/>
        <end position="270"/>
    </location>
</feature>
<keyword evidence="3" id="KW-1003">Cell membrane</keyword>
<organism evidence="8 9">
    <name type="scientific">Crocosphaera watsonii WH 0003</name>
    <dbReference type="NCBI Taxonomy" id="423471"/>
    <lineage>
        <taxon>Bacteria</taxon>
        <taxon>Bacillati</taxon>
        <taxon>Cyanobacteriota</taxon>
        <taxon>Cyanophyceae</taxon>
        <taxon>Oscillatoriophycideae</taxon>
        <taxon>Chroococcales</taxon>
        <taxon>Aphanothecaceae</taxon>
        <taxon>Crocosphaera</taxon>
    </lineage>
</organism>
<proteinExistence type="inferred from homology"/>
<evidence type="ECO:0000256" key="5">
    <source>
        <dbReference type="ARBA" id="ARBA00022989"/>
    </source>
</evidence>
<feature type="transmembrane region" description="Helical" evidence="7">
    <location>
        <begin position="65"/>
        <end position="86"/>
    </location>
</feature>
<sequence length="272" mass="30294">MDGVDQKPSLTTVKNVGATVEEYLIMSNRAENNDLILEEGDLKSIIEHQIRFIQDLRKIYGKDSWSRLTIILFMTIGPLKIIPVFARLTQNASKQIKIKLALSSFALSTLSIFTVALTSESILNKYKISLSALIVAAGIVLFLISLKMLLAQYVPQENNPLPVPENPLKALISPLTFPTILTPQGIALVMISMTIAQRLDNNSYKILGLIMVIMILNLLCMLYAREILIVLKPTLLQVLNLMLSIIQLALAISFIFSGITLQILTINYILKQ</sequence>
<evidence type="ECO:0000313" key="8">
    <source>
        <dbReference type="EMBL" id="EHJ14697.1"/>
    </source>
</evidence>
<dbReference type="PANTHER" id="PTHR33508:SF1">
    <property type="entry name" value="UPF0056 MEMBRANE PROTEIN YHCE"/>
    <property type="match status" value="1"/>
</dbReference>
<reference evidence="8 9" key="1">
    <citation type="journal article" date="2011" name="Front. Microbiol.">
        <title>Two Strains of Crocosphaera watsonii with Highly Conserved Genomes are Distinguished by Strain-Specific Features.</title>
        <authorList>
            <person name="Bench S.R."/>
            <person name="Ilikchyan I.N."/>
            <person name="Tripp H.J."/>
            <person name="Zehr J.P."/>
        </authorList>
    </citation>
    <scope>NUCLEOTIDE SEQUENCE [LARGE SCALE GENOMIC DNA]</scope>
    <source>
        <strain evidence="8 9">WH 0003</strain>
    </source>
</reference>
<comment type="caution">
    <text evidence="8">The sequence shown here is derived from an EMBL/GenBank/DDBJ whole genome shotgun (WGS) entry which is preliminary data.</text>
</comment>
<evidence type="ECO:0000256" key="1">
    <source>
        <dbReference type="ARBA" id="ARBA00004651"/>
    </source>
</evidence>
<dbReference type="Pfam" id="PF01914">
    <property type="entry name" value="MarC"/>
    <property type="match status" value="1"/>
</dbReference>
<protein>
    <recommendedName>
        <fullName evidence="7">UPF0056 membrane protein</fullName>
    </recommendedName>
</protein>
<feature type="transmembrane region" description="Helical" evidence="7">
    <location>
        <begin position="206"/>
        <end position="224"/>
    </location>
</feature>
<comment type="similarity">
    <text evidence="2 7">Belongs to the UPF0056 (MarC) family.</text>
</comment>
<evidence type="ECO:0000256" key="4">
    <source>
        <dbReference type="ARBA" id="ARBA00022692"/>
    </source>
</evidence>
<dbReference type="Proteomes" id="UP000003477">
    <property type="component" value="Unassembled WGS sequence"/>
</dbReference>
<feature type="transmembrane region" description="Helical" evidence="7">
    <location>
        <begin position="130"/>
        <end position="150"/>
    </location>
</feature>
<accession>G5IZE6</accession>
<dbReference type="InterPro" id="IPR002771">
    <property type="entry name" value="Multi_antbiot-R_MarC"/>
</dbReference>
<evidence type="ECO:0000256" key="3">
    <source>
        <dbReference type="ARBA" id="ARBA00022475"/>
    </source>
</evidence>
<feature type="transmembrane region" description="Helical" evidence="7">
    <location>
        <begin position="98"/>
        <end position="118"/>
    </location>
</feature>